<feature type="compositionally biased region" description="Polar residues" evidence="1">
    <location>
        <begin position="35"/>
        <end position="73"/>
    </location>
</feature>
<sequence>MSSSSDKPHHDHDKKFSVKEGLASTTPHALLGDGTSATIAGAHSTSGANHQPHGTSNAGRAPPTNTNPAGHRN</sequence>
<dbReference type="EMBL" id="CAJNOG010001050">
    <property type="protein sequence ID" value="CAF1402350.1"/>
    <property type="molecule type" value="Genomic_DNA"/>
</dbReference>
<dbReference type="AlphaFoldDB" id="A0A818RUY5"/>
<feature type="compositionally biased region" description="Basic and acidic residues" evidence="1">
    <location>
        <begin position="1"/>
        <end position="18"/>
    </location>
</feature>
<evidence type="ECO:0000313" key="3">
    <source>
        <dbReference type="EMBL" id="CAF1436160.1"/>
    </source>
</evidence>
<dbReference type="EMBL" id="CAJOAY010000416">
    <property type="protein sequence ID" value="CAF3659657.1"/>
    <property type="molecule type" value="Genomic_DNA"/>
</dbReference>
<dbReference type="Proteomes" id="UP000663891">
    <property type="component" value="Unassembled WGS sequence"/>
</dbReference>
<protein>
    <submittedName>
        <fullName evidence="4">Uncharacterized protein</fullName>
    </submittedName>
</protein>
<evidence type="ECO:0000313" key="5">
    <source>
        <dbReference type="EMBL" id="CAF3799935.1"/>
    </source>
</evidence>
<feature type="region of interest" description="Disordered" evidence="1">
    <location>
        <begin position="1"/>
        <end position="73"/>
    </location>
</feature>
<reference evidence="4" key="1">
    <citation type="submission" date="2021-02" db="EMBL/GenBank/DDBJ databases">
        <authorList>
            <person name="Nowell W R."/>
        </authorList>
    </citation>
    <scope>NUCLEOTIDE SEQUENCE</scope>
</reference>
<organism evidence="4 6">
    <name type="scientific">Adineta steineri</name>
    <dbReference type="NCBI Taxonomy" id="433720"/>
    <lineage>
        <taxon>Eukaryota</taxon>
        <taxon>Metazoa</taxon>
        <taxon>Spiralia</taxon>
        <taxon>Gnathifera</taxon>
        <taxon>Rotifera</taxon>
        <taxon>Eurotatoria</taxon>
        <taxon>Bdelloidea</taxon>
        <taxon>Adinetida</taxon>
        <taxon>Adinetidae</taxon>
        <taxon>Adineta</taxon>
    </lineage>
</organism>
<comment type="caution">
    <text evidence="4">The sequence shown here is derived from an EMBL/GenBank/DDBJ whole genome shotgun (WGS) entry which is preliminary data.</text>
</comment>
<accession>A0A818RUY5</accession>
<dbReference type="Proteomes" id="UP000663881">
    <property type="component" value="Unassembled WGS sequence"/>
</dbReference>
<dbReference type="OrthoDB" id="10099508at2759"/>
<dbReference type="EMBL" id="CAJOAZ010001332">
    <property type="protein sequence ID" value="CAF3799935.1"/>
    <property type="molecule type" value="Genomic_DNA"/>
</dbReference>
<evidence type="ECO:0000313" key="6">
    <source>
        <dbReference type="Proteomes" id="UP000663881"/>
    </source>
</evidence>
<gene>
    <name evidence="2" type="ORF">JYZ213_LOCUS37835</name>
    <name evidence="4" type="ORF">OKA104_LOCUS9691</name>
    <name evidence="5" type="ORF">OXD698_LOCUS18191</name>
    <name evidence="3" type="ORF">VCS650_LOCUS38603</name>
</gene>
<evidence type="ECO:0000313" key="4">
    <source>
        <dbReference type="EMBL" id="CAF3659657.1"/>
    </source>
</evidence>
<name>A0A818RUY5_9BILA</name>
<proteinExistence type="predicted"/>
<evidence type="ECO:0000256" key="1">
    <source>
        <dbReference type="SAM" id="MobiDB-lite"/>
    </source>
</evidence>
<dbReference type="EMBL" id="CAJNON010001169">
    <property type="protein sequence ID" value="CAF1436160.1"/>
    <property type="molecule type" value="Genomic_DNA"/>
</dbReference>
<evidence type="ECO:0000313" key="2">
    <source>
        <dbReference type="EMBL" id="CAF1402350.1"/>
    </source>
</evidence>
<dbReference type="Proteomes" id="UP000663845">
    <property type="component" value="Unassembled WGS sequence"/>
</dbReference>
<dbReference type="Proteomes" id="UP000663844">
    <property type="component" value="Unassembled WGS sequence"/>
</dbReference>